<dbReference type="EMBL" id="BLXT01004630">
    <property type="protein sequence ID" value="GFO15737.1"/>
    <property type="molecule type" value="Genomic_DNA"/>
</dbReference>
<evidence type="ECO:0000256" key="1">
    <source>
        <dbReference type="SAM" id="MobiDB-lite"/>
    </source>
</evidence>
<dbReference type="GO" id="GO:0004519">
    <property type="term" value="F:endonuclease activity"/>
    <property type="evidence" value="ECO:0007669"/>
    <property type="project" value="UniProtKB-KW"/>
</dbReference>
<keyword evidence="3" id="KW-1185">Reference proteome</keyword>
<name>A0AAV4B9E3_9GAST</name>
<proteinExistence type="predicted"/>
<dbReference type="AlphaFoldDB" id="A0AAV4B9E3"/>
<keyword evidence="2" id="KW-0378">Hydrolase</keyword>
<protein>
    <submittedName>
        <fullName evidence="2">Endonuclease-reverse transcriptase</fullName>
    </submittedName>
</protein>
<evidence type="ECO:0000313" key="2">
    <source>
        <dbReference type="EMBL" id="GFO15737.1"/>
    </source>
</evidence>
<keyword evidence="2" id="KW-0540">Nuclease</keyword>
<accession>A0AAV4B9E3</accession>
<organism evidence="2 3">
    <name type="scientific">Plakobranchus ocellatus</name>
    <dbReference type="NCBI Taxonomy" id="259542"/>
    <lineage>
        <taxon>Eukaryota</taxon>
        <taxon>Metazoa</taxon>
        <taxon>Spiralia</taxon>
        <taxon>Lophotrochozoa</taxon>
        <taxon>Mollusca</taxon>
        <taxon>Gastropoda</taxon>
        <taxon>Heterobranchia</taxon>
        <taxon>Euthyneura</taxon>
        <taxon>Panpulmonata</taxon>
        <taxon>Sacoglossa</taxon>
        <taxon>Placobranchoidea</taxon>
        <taxon>Plakobranchidae</taxon>
        <taxon>Plakobranchus</taxon>
    </lineage>
</organism>
<comment type="caution">
    <text evidence="2">The sequence shown here is derived from an EMBL/GenBank/DDBJ whole genome shotgun (WGS) entry which is preliminary data.</text>
</comment>
<reference evidence="2 3" key="1">
    <citation type="journal article" date="2021" name="Elife">
        <title>Chloroplast acquisition without the gene transfer in kleptoplastic sea slugs, Plakobranchus ocellatus.</title>
        <authorList>
            <person name="Maeda T."/>
            <person name="Takahashi S."/>
            <person name="Yoshida T."/>
            <person name="Shimamura S."/>
            <person name="Takaki Y."/>
            <person name="Nagai Y."/>
            <person name="Toyoda A."/>
            <person name="Suzuki Y."/>
            <person name="Arimoto A."/>
            <person name="Ishii H."/>
            <person name="Satoh N."/>
            <person name="Nishiyama T."/>
            <person name="Hasebe M."/>
            <person name="Maruyama T."/>
            <person name="Minagawa J."/>
            <person name="Obokata J."/>
            <person name="Shigenobu S."/>
        </authorList>
    </citation>
    <scope>NUCLEOTIDE SEQUENCE [LARGE SCALE GENOMIC DNA]</scope>
</reference>
<keyword evidence="2" id="KW-0255">Endonuclease</keyword>
<evidence type="ECO:0000313" key="3">
    <source>
        <dbReference type="Proteomes" id="UP000735302"/>
    </source>
</evidence>
<gene>
    <name evidence="2" type="ORF">PoB_004224200</name>
</gene>
<dbReference type="Proteomes" id="UP000735302">
    <property type="component" value="Unassembled WGS sequence"/>
</dbReference>
<sequence length="90" mass="9974">MKRGKAEGPDDIPSEMLSAPCEFVVTEITELLNTIHSTGEIPTDLKKSVYIAPPKKTRHSGMRLAPQNKSYEPPRPVTSADEQNEKQNPT</sequence>
<feature type="region of interest" description="Disordered" evidence="1">
    <location>
        <begin position="53"/>
        <end position="90"/>
    </location>
</feature>